<name>A0A284RSU4_ARMOS</name>
<accession>A0A284RSU4</accession>
<sequence length="114" mass="12616">MSLNTPYKSLKKSFFDFSSPAYSQFEFGPSISSAFSWRHMEFKTSLPIVMEDETLAEEQEVDKLLLGSSQSSEPVIDKAEDYSSKVPSTVHSPTSPPWPPIDSSSLGSDGEEDD</sequence>
<reference evidence="3" key="1">
    <citation type="journal article" date="2017" name="Nat. Ecol. Evol.">
        <title>Genome expansion and lineage-specific genetic innovations in the forest pathogenic fungi Armillaria.</title>
        <authorList>
            <person name="Sipos G."/>
            <person name="Prasanna A.N."/>
            <person name="Walter M.C."/>
            <person name="O'Connor E."/>
            <person name="Balint B."/>
            <person name="Krizsan K."/>
            <person name="Kiss B."/>
            <person name="Hess J."/>
            <person name="Varga T."/>
            <person name="Slot J."/>
            <person name="Riley R."/>
            <person name="Boka B."/>
            <person name="Rigling D."/>
            <person name="Barry K."/>
            <person name="Lee J."/>
            <person name="Mihaltcheva S."/>
            <person name="LaButti K."/>
            <person name="Lipzen A."/>
            <person name="Waldron R."/>
            <person name="Moloney N.M."/>
            <person name="Sperisen C."/>
            <person name="Kredics L."/>
            <person name="Vagvoelgyi C."/>
            <person name="Patrignani A."/>
            <person name="Fitzpatrick D."/>
            <person name="Nagy I."/>
            <person name="Doyle S."/>
            <person name="Anderson J.B."/>
            <person name="Grigoriev I.V."/>
            <person name="Gueldener U."/>
            <person name="Muensterkoetter M."/>
            <person name="Nagy L.G."/>
        </authorList>
    </citation>
    <scope>NUCLEOTIDE SEQUENCE [LARGE SCALE GENOMIC DNA]</scope>
    <source>
        <strain evidence="3">C18/9</strain>
    </source>
</reference>
<organism evidence="2 3">
    <name type="scientific">Armillaria ostoyae</name>
    <name type="common">Armillaria root rot fungus</name>
    <dbReference type="NCBI Taxonomy" id="47428"/>
    <lineage>
        <taxon>Eukaryota</taxon>
        <taxon>Fungi</taxon>
        <taxon>Dikarya</taxon>
        <taxon>Basidiomycota</taxon>
        <taxon>Agaricomycotina</taxon>
        <taxon>Agaricomycetes</taxon>
        <taxon>Agaricomycetidae</taxon>
        <taxon>Agaricales</taxon>
        <taxon>Marasmiineae</taxon>
        <taxon>Physalacriaceae</taxon>
        <taxon>Armillaria</taxon>
    </lineage>
</organism>
<dbReference type="Proteomes" id="UP000219338">
    <property type="component" value="Unassembled WGS sequence"/>
</dbReference>
<gene>
    <name evidence="2" type="ORF">ARMOST_15184</name>
</gene>
<evidence type="ECO:0000313" key="3">
    <source>
        <dbReference type="Proteomes" id="UP000219338"/>
    </source>
</evidence>
<dbReference type="EMBL" id="FUEG01000015">
    <property type="protein sequence ID" value="SJL11775.1"/>
    <property type="molecule type" value="Genomic_DNA"/>
</dbReference>
<proteinExistence type="predicted"/>
<keyword evidence="3" id="KW-1185">Reference proteome</keyword>
<evidence type="ECO:0000256" key="1">
    <source>
        <dbReference type="SAM" id="MobiDB-lite"/>
    </source>
</evidence>
<evidence type="ECO:0000313" key="2">
    <source>
        <dbReference type="EMBL" id="SJL11775.1"/>
    </source>
</evidence>
<dbReference type="AlphaFoldDB" id="A0A284RSU4"/>
<protein>
    <submittedName>
        <fullName evidence="2">Uncharacterized protein</fullName>
    </submittedName>
</protein>
<feature type="region of interest" description="Disordered" evidence="1">
    <location>
        <begin position="65"/>
        <end position="114"/>
    </location>
</feature>
<feature type="compositionally biased region" description="Low complexity" evidence="1">
    <location>
        <begin position="84"/>
        <end position="93"/>
    </location>
</feature>